<dbReference type="EMBL" id="JAHYBZ010000008">
    <property type="protein sequence ID" value="MBW6400466.1"/>
    <property type="molecule type" value="Genomic_DNA"/>
</dbReference>
<reference evidence="3 4" key="1">
    <citation type="submission" date="2021-07" db="EMBL/GenBank/DDBJ databases">
        <authorList>
            <person name="So Y."/>
        </authorList>
    </citation>
    <scope>NUCLEOTIDE SEQUENCE [LARGE SCALE GENOMIC DNA]</scope>
    <source>
        <strain evidence="3 4">HJA6</strain>
    </source>
</reference>
<evidence type="ECO:0000259" key="2">
    <source>
        <dbReference type="Pfam" id="PF14355"/>
    </source>
</evidence>
<feature type="region of interest" description="Disordered" evidence="1">
    <location>
        <begin position="52"/>
        <end position="81"/>
    </location>
</feature>
<protein>
    <submittedName>
        <fullName evidence="3">Abortive infection family protein</fullName>
    </submittedName>
</protein>
<evidence type="ECO:0000256" key="1">
    <source>
        <dbReference type="SAM" id="MobiDB-lite"/>
    </source>
</evidence>
<dbReference type="Pfam" id="PF14355">
    <property type="entry name" value="Abi_C"/>
    <property type="match status" value="1"/>
</dbReference>
<keyword evidence="4" id="KW-1185">Reference proteome</keyword>
<comment type="caution">
    <text evidence="3">The sequence shown here is derived from an EMBL/GenBank/DDBJ whole genome shotgun (WGS) entry which is preliminary data.</text>
</comment>
<evidence type="ECO:0000313" key="4">
    <source>
        <dbReference type="Proteomes" id="UP001196565"/>
    </source>
</evidence>
<dbReference type="RefSeq" id="WP_219765042.1">
    <property type="nucleotide sequence ID" value="NZ_JAHYBZ010000008.1"/>
</dbReference>
<accession>A0ABS7ADU3</accession>
<evidence type="ECO:0000313" key="3">
    <source>
        <dbReference type="EMBL" id="MBW6400466.1"/>
    </source>
</evidence>
<dbReference type="InterPro" id="IPR026001">
    <property type="entry name" value="Abi-like_C"/>
</dbReference>
<organism evidence="3 4">
    <name type="scientific">Roseomonas alba</name>
    <dbReference type="NCBI Taxonomy" id="2846776"/>
    <lineage>
        <taxon>Bacteria</taxon>
        <taxon>Pseudomonadati</taxon>
        <taxon>Pseudomonadota</taxon>
        <taxon>Alphaproteobacteria</taxon>
        <taxon>Acetobacterales</taxon>
        <taxon>Roseomonadaceae</taxon>
        <taxon>Roseomonas</taxon>
    </lineage>
</organism>
<name>A0ABS7ADU3_9PROT</name>
<gene>
    <name evidence="3" type="ORF">KPL78_21580</name>
</gene>
<dbReference type="Proteomes" id="UP001196565">
    <property type="component" value="Unassembled WGS sequence"/>
</dbReference>
<feature type="domain" description="Abortive infection protein-like C-terminal" evidence="2">
    <location>
        <begin position="2"/>
        <end position="50"/>
    </location>
</feature>
<sequence>MPKLWGFAAECLKLAPSQHHEESFKVIPGSCQQIVNRLGALRNRISDAHGLRLPSTHSRTVPGHPRAQGQHLKGIPGVHTA</sequence>
<proteinExistence type="predicted"/>